<dbReference type="AlphaFoldDB" id="A0A2H3CJY8"/>
<reference evidence="3" key="1">
    <citation type="journal article" date="2017" name="Nat. Ecol. Evol.">
        <title>Genome expansion and lineage-specific genetic innovations in the forest pathogenic fungi Armillaria.</title>
        <authorList>
            <person name="Sipos G."/>
            <person name="Prasanna A.N."/>
            <person name="Walter M.C."/>
            <person name="O'Connor E."/>
            <person name="Balint B."/>
            <person name="Krizsan K."/>
            <person name="Kiss B."/>
            <person name="Hess J."/>
            <person name="Varga T."/>
            <person name="Slot J."/>
            <person name="Riley R."/>
            <person name="Boka B."/>
            <person name="Rigling D."/>
            <person name="Barry K."/>
            <person name="Lee J."/>
            <person name="Mihaltcheva S."/>
            <person name="LaButti K."/>
            <person name="Lipzen A."/>
            <person name="Waldron R."/>
            <person name="Moloney N.M."/>
            <person name="Sperisen C."/>
            <person name="Kredics L."/>
            <person name="Vagvoelgyi C."/>
            <person name="Patrignani A."/>
            <person name="Fitzpatrick D."/>
            <person name="Nagy I."/>
            <person name="Doyle S."/>
            <person name="Anderson J.B."/>
            <person name="Grigoriev I.V."/>
            <person name="Gueldener U."/>
            <person name="Muensterkoetter M."/>
            <person name="Nagy L.G."/>
        </authorList>
    </citation>
    <scope>NUCLEOTIDE SEQUENCE [LARGE SCALE GENOMIC DNA]</scope>
    <source>
        <strain evidence="3">Ar21-2</strain>
    </source>
</reference>
<keyword evidence="1" id="KW-0732">Signal</keyword>
<proteinExistence type="predicted"/>
<feature type="signal peptide" evidence="1">
    <location>
        <begin position="1"/>
        <end position="16"/>
    </location>
</feature>
<gene>
    <name evidence="2" type="ORF">ARMGADRAFT_676295</name>
</gene>
<sequence>MHIAFEALLLFPPVVPVSLPLSFFISPRSDVSFAVSPSILLFLPARTLNEIQLTFSRSADLTTVSACIRAIKWQVVRSSTMASIALFRSPVYAPLPILQASKISAL</sequence>
<evidence type="ECO:0000313" key="3">
    <source>
        <dbReference type="Proteomes" id="UP000217790"/>
    </source>
</evidence>
<dbReference type="EMBL" id="KZ293707">
    <property type="protein sequence ID" value="PBK83399.1"/>
    <property type="molecule type" value="Genomic_DNA"/>
</dbReference>
<keyword evidence="3" id="KW-1185">Reference proteome</keyword>
<dbReference type="Proteomes" id="UP000217790">
    <property type="component" value="Unassembled WGS sequence"/>
</dbReference>
<feature type="chain" id="PRO_5013863813" evidence="1">
    <location>
        <begin position="17"/>
        <end position="106"/>
    </location>
</feature>
<evidence type="ECO:0000313" key="2">
    <source>
        <dbReference type="EMBL" id="PBK83399.1"/>
    </source>
</evidence>
<name>A0A2H3CJY8_ARMGA</name>
<accession>A0A2H3CJY8</accession>
<dbReference type="OrthoDB" id="2631350at2759"/>
<dbReference type="STRING" id="47427.A0A2H3CJY8"/>
<organism evidence="2 3">
    <name type="scientific">Armillaria gallica</name>
    <name type="common">Bulbous honey fungus</name>
    <name type="synonym">Armillaria bulbosa</name>
    <dbReference type="NCBI Taxonomy" id="47427"/>
    <lineage>
        <taxon>Eukaryota</taxon>
        <taxon>Fungi</taxon>
        <taxon>Dikarya</taxon>
        <taxon>Basidiomycota</taxon>
        <taxon>Agaricomycotina</taxon>
        <taxon>Agaricomycetes</taxon>
        <taxon>Agaricomycetidae</taxon>
        <taxon>Agaricales</taxon>
        <taxon>Marasmiineae</taxon>
        <taxon>Physalacriaceae</taxon>
        <taxon>Armillaria</taxon>
    </lineage>
</organism>
<dbReference type="InParanoid" id="A0A2H3CJY8"/>
<evidence type="ECO:0000256" key="1">
    <source>
        <dbReference type="SAM" id="SignalP"/>
    </source>
</evidence>
<protein>
    <submittedName>
        <fullName evidence="2">Uncharacterized protein</fullName>
    </submittedName>
</protein>